<evidence type="ECO:0000313" key="2">
    <source>
        <dbReference type="Proteomes" id="UP000218615"/>
    </source>
</evidence>
<reference evidence="2" key="1">
    <citation type="submission" date="2017-06" db="EMBL/GenBank/DDBJ databases">
        <authorList>
            <person name="Cremers G."/>
        </authorList>
    </citation>
    <scope>NUCLEOTIDE SEQUENCE [LARGE SCALE GENOMIC DNA]</scope>
</reference>
<gene>
    <name evidence="1" type="ORF">MNV_250005</name>
</gene>
<dbReference type="AlphaFoldDB" id="A0A284VPP5"/>
<dbReference type="Proteomes" id="UP000218615">
    <property type="component" value="Unassembled WGS sequence"/>
</dbReference>
<organism evidence="1 2">
    <name type="scientific">Candidatus Methanoperedens nitratireducens</name>
    <dbReference type="NCBI Taxonomy" id="1392998"/>
    <lineage>
        <taxon>Archaea</taxon>
        <taxon>Methanobacteriati</taxon>
        <taxon>Methanobacteriota</taxon>
        <taxon>Stenosarchaea group</taxon>
        <taxon>Methanomicrobia</taxon>
        <taxon>Methanosarcinales</taxon>
        <taxon>ANME-2 cluster</taxon>
        <taxon>Candidatus Methanoperedentaceae</taxon>
        <taxon>Candidatus Methanoperedens</taxon>
    </lineage>
</organism>
<evidence type="ECO:0000313" key="1">
    <source>
        <dbReference type="EMBL" id="SNQ61188.1"/>
    </source>
</evidence>
<protein>
    <submittedName>
        <fullName evidence="1">Uncharacterized protein</fullName>
    </submittedName>
</protein>
<keyword evidence="2" id="KW-1185">Reference proteome</keyword>
<proteinExistence type="predicted"/>
<sequence length="193" mass="22299">MGLSEDILWKEFNDLKVAVVDVTKDTILHGIGRTDDLVRYKKYKDTTIESSIFVRELIYKPEYMVYYVPNQKSTLEKLYNAFLNPRFALSLGRDDELIILYKVEIVNLIPLEAGEYGETIVPFNPAIEGFNIDINNQKYFEPYNLATLPSTFISKNGMRTPSGLQTYAFLKNLKIYIKKDGGFTDGKYNFFLL</sequence>
<accession>A0A284VPP5</accession>
<dbReference type="EMBL" id="FZMP01000168">
    <property type="protein sequence ID" value="SNQ61188.1"/>
    <property type="molecule type" value="Genomic_DNA"/>
</dbReference>
<name>A0A284VPP5_9EURY</name>